<gene>
    <name evidence="2" type="ORF">GBX90_23385</name>
</gene>
<feature type="non-terminal residue" evidence="2">
    <location>
        <position position="1"/>
    </location>
</feature>
<comment type="caution">
    <text evidence="2">The sequence shown here is derived from an EMBL/GenBank/DDBJ whole genome shotgun (WGS) entry which is preliminary data.</text>
</comment>
<reference evidence="2" key="1">
    <citation type="journal article" date="2018" name="Genome Biol.">
        <title>SKESA: strategic k-mer extension for scrupulous assemblies.</title>
        <authorList>
            <person name="Souvorov A."/>
            <person name="Agarwala R."/>
            <person name="Lipman D.J."/>
        </authorList>
    </citation>
    <scope>NUCLEOTIDE SEQUENCE</scope>
    <source>
        <strain evidence="2">Salmonella enterica</strain>
    </source>
</reference>
<evidence type="ECO:0000256" key="1">
    <source>
        <dbReference type="SAM" id="MobiDB-lite"/>
    </source>
</evidence>
<organism evidence="2">
    <name type="scientific">Salmonella hadar</name>
    <dbReference type="NCBI Taxonomy" id="149385"/>
    <lineage>
        <taxon>Bacteria</taxon>
        <taxon>Pseudomonadati</taxon>
        <taxon>Pseudomonadota</taxon>
        <taxon>Gammaproteobacteria</taxon>
        <taxon>Enterobacterales</taxon>
        <taxon>Enterobacteriaceae</taxon>
        <taxon>Salmonella</taxon>
    </lineage>
</organism>
<feature type="region of interest" description="Disordered" evidence="1">
    <location>
        <begin position="1"/>
        <end position="20"/>
    </location>
</feature>
<dbReference type="AlphaFoldDB" id="A0A6Y2HU49"/>
<feature type="compositionally biased region" description="Basic residues" evidence="1">
    <location>
        <begin position="8"/>
        <end position="20"/>
    </location>
</feature>
<sequence length="20" mass="2354">WLGQRSNRTPRARIACRKSP</sequence>
<proteinExistence type="predicted"/>
<accession>A0A6Y2HU49</accession>
<protein>
    <submittedName>
        <fullName evidence="2">PecM</fullName>
    </submittedName>
</protein>
<reference evidence="2" key="2">
    <citation type="submission" date="2019-10" db="EMBL/GenBank/DDBJ databases">
        <authorList>
            <consortium name="NCBI Pathogen Detection Project"/>
        </authorList>
    </citation>
    <scope>NUCLEOTIDE SEQUENCE</scope>
    <source>
        <strain evidence="2">Salmonella enterica</strain>
    </source>
</reference>
<evidence type="ECO:0000313" key="2">
    <source>
        <dbReference type="EMBL" id="HAB4400586.1"/>
    </source>
</evidence>
<dbReference type="EMBL" id="DAAGSQ010000102">
    <property type="protein sequence ID" value="HAB4400586.1"/>
    <property type="molecule type" value="Genomic_DNA"/>
</dbReference>
<name>A0A6Y2HU49_SALHA</name>